<feature type="transmembrane region" description="Helical" evidence="5">
    <location>
        <begin position="425"/>
        <end position="442"/>
    </location>
</feature>
<sequence>MTAVEDVSTDPVARGLAGIFGVAALLAAIHFLVPAGVQEQFVFRHAAPNPITFLTAAYLHASDAHLLNNVVGFLIAALYTLGLALAADHRRWFWRAFIATALLVPVLVNATEWVIFTLQYPDVSAVSRGFSGAVAGFAGTLLVALYLFVRSRHGHQVAYLAGLSIFLLLFQLIDLRYAGTVRPLVAGLILLGIGLVAVSTLYEYNTRLRDVAVGREELWTVGAVLFVGVVVAFVVLALFPAPENVVSDGTFVNVYSHAAGFLWGLVIAILISDAGVVKFARSFADSMSRGTLLIIILISEILIFSLSIDLLNASGITLFGVLGIPVRKPVDGTVALLFSIFFLIGYVGAYNRYKLVRTYTKGIARCGWKITARPKRENLTISERRVWDKKEEGYLNTASRRFGTFAFLLILPWILSFLYLGEFNFNAIAAIYVITGILTGRLESGFNRLIVRRNSKKRAESEVVSIISSQQEAFLLILGAATQAGAQFLDTNEFVGLLVVLVLLAILFVIAYILAAKLY</sequence>
<keyword evidence="4 5" id="KW-0472">Membrane</keyword>
<evidence type="ECO:0000256" key="2">
    <source>
        <dbReference type="ARBA" id="ARBA00022692"/>
    </source>
</evidence>
<evidence type="ECO:0000256" key="5">
    <source>
        <dbReference type="SAM" id="Phobius"/>
    </source>
</evidence>
<name>A0A7D5GK91_9EURY</name>
<dbReference type="Proteomes" id="UP000509750">
    <property type="component" value="Chromosome"/>
</dbReference>
<feature type="transmembrane region" description="Helical" evidence="5">
    <location>
        <begin position="12"/>
        <end position="33"/>
    </location>
</feature>
<organism evidence="6 7">
    <name type="scientific">Halorarum halophilum</name>
    <dbReference type="NCBI Taxonomy" id="2743090"/>
    <lineage>
        <taxon>Archaea</taxon>
        <taxon>Methanobacteriati</taxon>
        <taxon>Methanobacteriota</taxon>
        <taxon>Stenosarchaea group</taxon>
        <taxon>Halobacteria</taxon>
        <taxon>Halobacteriales</taxon>
        <taxon>Haloferacaceae</taxon>
        <taxon>Halorarum</taxon>
    </lineage>
</organism>
<keyword evidence="3 5" id="KW-1133">Transmembrane helix</keyword>
<dbReference type="KEGG" id="halg:HUG10_05905"/>
<comment type="subcellular location">
    <subcellularLocation>
        <location evidence="1">Membrane</location>
        <topology evidence="1">Multi-pass membrane protein</topology>
    </subcellularLocation>
</comment>
<feature type="transmembrane region" description="Helical" evidence="5">
    <location>
        <begin position="494"/>
        <end position="515"/>
    </location>
</feature>
<keyword evidence="2 5" id="KW-0812">Transmembrane</keyword>
<feature type="transmembrane region" description="Helical" evidence="5">
    <location>
        <begin position="66"/>
        <end position="85"/>
    </location>
</feature>
<protein>
    <recommendedName>
        <fullName evidence="8">Rhomboid family protein</fullName>
    </recommendedName>
</protein>
<evidence type="ECO:0000256" key="3">
    <source>
        <dbReference type="ARBA" id="ARBA00022989"/>
    </source>
</evidence>
<evidence type="ECO:0000313" key="7">
    <source>
        <dbReference type="Proteomes" id="UP000509750"/>
    </source>
</evidence>
<evidence type="ECO:0000313" key="6">
    <source>
        <dbReference type="EMBL" id="QLG27107.1"/>
    </source>
</evidence>
<feature type="transmembrane region" description="Helical" evidence="5">
    <location>
        <begin position="261"/>
        <end position="280"/>
    </location>
</feature>
<evidence type="ECO:0008006" key="8">
    <source>
        <dbReference type="Google" id="ProtNLM"/>
    </source>
</evidence>
<reference evidence="6 7" key="1">
    <citation type="submission" date="2020-07" db="EMBL/GenBank/DDBJ databases">
        <title>Gai3-2, isolated from salt lake.</title>
        <authorList>
            <person name="Cui H."/>
            <person name="Shi X."/>
        </authorList>
    </citation>
    <scope>NUCLEOTIDE SEQUENCE [LARGE SCALE GENOMIC DNA]</scope>
    <source>
        <strain evidence="6 7">Gai3-2</strain>
    </source>
</reference>
<feature type="transmembrane region" description="Helical" evidence="5">
    <location>
        <begin position="92"/>
        <end position="110"/>
    </location>
</feature>
<dbReference type="InterPro" id="IPR035952">
    <property type="entry name" value="Rhomboid-like_sf"/>
</dbReference>
<dbReference type="EMBL" id="CP058529">
    <property type="protein sequence ID" value="QLG27107.1"/>
    <property type="molecule type" value="Genomic_DNA"/>
</dbReference>
<feature type="transmembrane region" description="Helical" evidence="5">
    <location>
        <begin position="130"/>
        <end position="149"/>
    </location>
</feature>
<feature type="transmembrane region" description="Helical" evidence="5">
    <location>
        <begin position="185"/>
        <end position="206"/>
    </location>
</feature>
<proteinExistence type="predicted"/>
<dbReference type="RefSeq" id="WP_179168682.1">
    <property type="nucleotide sequence ID" value="NZ_CP058529.1"/>
</dbReference>
<gene>
    <name evidence="6" type="ORF">HUG10_05905</name>
</gene>
<feature type="transmembrane region" description="Helical" evidence="5">
    <location>
        <begin position="218"/>
        <end position="241"/>
    </location>
</feature>
<dbReference type="SUPFAM" id="SSF144091">
    <property type="entry name" value="Rhomboid-like"/>
    <property type="match status" value="1"/>
</dbReference>
<feature type="transmembrane region" description="Helical" evidence="5">
    <location>
        <begin position="333"/>
        <end position="351"/>
    </location>
</feature>
<accession>A0A7D5GK91</accession>
<keyword evidence="7" id="KW-1185">Reference proteome</keyword>
<evidence type="ECO:0000256" key="4">
    <source>
        <dbReference type="ARBA" id="ARBA00023136"/>
    </source>
</evidence>
<dbReference type="OrthoDB" id="308439at2157"/>
<feature type="transmembrane region" description="Helical" evidence="5">
    <location>
        <begin position="292"/>
        <end position="313"/>
    </location>
</feature>
<dbReference type="GO" id="GO:0016020">
    <property type="term" value="C:membrane"/>
    <property type="evidence" value="ECO:0007669"/>
    <property type="project" value="UniProtKB-SubCell"/>
</dbReference>
<dbReference type="GeneID" id="56028348"/>
<feature type="transmembrane region" description="Helical" evidence="5">
    <location>
        <begin position="156"/>
        <end position="173"/>
    </location>
</feature>
<feature type="transmembrane region" description="Helical" evidence="5">
    <location>
        <begin position="402"/>
        <end position="419"/>
    </location>
</feature>
<dbReference type="AlphaFoldDB" id="A0A7D5GK91"/>
<evidence type="ECO:0000256" key="1">
    <source>
        <dbReference type="ARBA" id="ARBA00004141"/>
    </source>
</evidence>